<keyword evidence="2" id="KW-1185">Reference proteome</keyword>
<organism evidence="1 2">
    <name type="scientific">Nocardia amamiensis</name>
    <dbReference type="NCBI Taxonomy" id="404578"/>
    <lineage>
        <taxon>Bacteria</taxon>
        <taxon>Bacillati</taxon>
        <taxon>Actinomycetota</taxon>
        <taxon>Actinomycetes</taxon>
        <taxon>Mycobacteriales</taxon>
        <taxon>Nocardiaceae</taxon>
        <taxon>Nocardia</taxon>
    </lineage>
</organism>
<sequence>MAIRLFFALARMMANVGVDLTPDQVAELMRRWLAGEVRAWGEPAYDPATGWQMFQLWMRTDTGQAVQVTGRITPPDFYIVDVRPLTATETAEFAQWEDPQ</sequence>
<dbReference type="RefSeq" id="WP_195134046.1">
    <property type="nucleotide sequence ID" value="NZ_JADLQX010000068.1"/>
</dbReference>
<name>A0ABS0D202_9NOCA</name>
<gene>
    <name evidence="1" type="ORF">IU459_35890</name>
</gene>
<dbReference type="Proteomes" id="UP000702209">
    <property type="component" value="Unassembled WGS sequence"/>
</dbReference>
<proteinExistence type="predicted"/>
<accession>A0ABS0D202</accession>
<evidence type="ECO:0000313" key="1">
    <source>
        <dbReference type="EMBL" id="MBF6302865.1"/>
    </source>
</evidence>
<protein>
    <submittedName>
        <fullName evidence="1">Uncharacterized protein</fullName>
    </submittedName>
</protein>
<dbReference type="EMBL" id="JADLQX010000068">
    <property type="protein sequence ID" value="MBF6302865.1"/>
    <property type="molecule type" value="Genomic_DNA"/>
</dbReference>
<reference evidence="1 2" key="1">
    <citation type="submission" date="2020-10" db="EMBL/GenBank/DDBJ databases">
        <title>Identification of Nocardia species via Next-generation sequencing and recognition of intraspecies genetic diversity.</title>
        <authorList>
            <person name="Li P."/>
            <person name="Li P."/>
            <person name="Lu B."/>
        </authorList>
    </citation>
    <scope>NUCLEOTIDE SEQUENCE [LARGE SCALE GENOMIC DNA]</scope>
    <source>
        <strain evidence="1 2">BJ06-0157</strain>
    </source>
</reference>
<comment type="caution">
    <text evidence="1">The sequence shown here is derived from an EMBL/GenBank/DDBJ whole genome shotgun (WGS) entry which is preliminary data.</text>
</comment>
<evidence type="ECO:0000313" key="2">
    <source>
        <dbReference type="Proteomes" id="UP000702209"/>
    </source>
</evidence>